<dbReference type="RefSeq" id="WP_186893767.1">
    <property type="nucleotide sequence ID" value="NZ_WJBE01000004.1"/>
</dbReference>
<keyword evidence="3" id="KW-1185">Reference proteome</keyword>
<dbReference type="Proteomes" id="UP000622405">
    <property type="component" value="Unassembled WGS sequence"/>
</dbReference>
<reference evidence="2 3" key="1">
    <citation type="journal article" date="2020" name="mSystems">
        <title>Defining Genomic and Predicted Metabolic Features of the Acetobacterium Genus.</title>
        <authorList>
            <person name="Ross D.E."/>
            <person name="Marshall C.W."/>
            <person name="Gulliver D."/>
            <person name="May H.D."/>
            <person name="Norman R.S."/>
        </authorList>
    </citation>
    <scope>NUCLEOTIDE SEQUENCE [LARGE SCALE GENOMIC DNA]</scope>
    <source>
        <strain evidence="2 3">DSM 4132</strain>
    </source>
</reference>
<dbReference type="EMBL" id="WJBE01000004">
    <property type="protein sequence ID" value="MBC3899271.1"/>
    <property type="molecule type" value="Genomic_DNA"/>
</dbReference>
<evidence type="ECO:0000313" key="3">
    <source>
        <dbReference type="Proteomes" id="UP000622405"/>
    </source>
</evidence>
<dbReference type="InterPro" id="IPR006842">
    <property type="entry name" value="Transposase_31"/>
</dbReference>
<dbReference type="PANTHER" id="PTHR34611">
    <property type="match status" value="1"/>
</dbReference>
<name>A0ABR6YVX7_9FIRM</name>
<gene>
    <name evidence="2" type="ORF">GH811_06550</name>
</gene>
<comment type="caution">
    <text evidence="2">The sequence shown here is derived from an EMBL/GenBank/DDBJ whole genome shotgun (WGS) entry which is preliminary data.</text>
</comment>
<evidence type="ECO:0000259" key="1">
    <source>
        <dbReference type="Pfam" id="PF04754"/>
    </source>
</evidence>
<protein>
    <recommendedName>
        <fullName evidence="1">Transposase (putative) YhgA-like domain-containing protein</fullName>
    </recommendedName>
</protein>
<feature type="domain" description="Transposase (putative) YhgA-like" evidence="1">
    <location>
        <begin position="16"/>
        <end position="89"/>
    </location>
</feature>
<proteinExistence type="predicted"/>
<accession>A0ABR6YVX7</accession>
<dbReference type="Pfam" id="PF04754">
    <property type="entry name" value="Transposase_31"/>
    <property type="match status" value="1"/>
</dbReference>
<evidence type="ECO:0000313" key="2">
    <source>
        <dbReference type="EMBL" id="MBC3899271.1"/>
    </source>
</evidence>
<sequence>MNDNDKNNEQDEKLLTPHDRFFKSTFSNLEVTADFLENYLPEPILKLVDLKTLEIQKDSFVDEKLKEFSSDMLFKTTINQREGYLYFLFCDTGTFLLSHKTQ</sequence>
<dbReference type="InterPro" id="IPR051699">
    <property type="entry name" value="Rpn/YhgA-like_nuclease"/>
</dbReference>
<dbReference type="PANTHER" id="PTHR34611:SF2">
    <property type="entry name" value="INACTIVE RECOMBINATION-PROMOTING NUCLEASE-LIKE PROTEIN RPNE-RELATED"/>
    <property type="match status" value="1"/>
</dbReference>
<organism evidence="2 3">
    <name type="scientific">Acetobacterium malicum</name>
    <dbReference type="NCBI Taxonomy" id="52692"/>
    <lineage>
        <taxon>Bacteria</taxon>
        <taxon>Bacillati</taxon>
        <taxon>Bacillota</taxon>
        <taxon>Clostridia</taxon>
        <taxon>Eubacteriales</taxon>
        <taxon>Eubacteriaceae</taxon>
        <taxon>Acetobacterium</taxon>
    </lineage>
</organism>